<feature type="domain" description="CCHC-type" evidence="3">
    <location>
        <begin position="338"/>
        <end position="354"/>
    </location>
</feature>
<dbReference type="SMART" id="SM00343">
    <property type="entry name" value="ZnF_C2HC"/>
    <property type="match status" value="2"/>
</dbReference>
<dbReference type="InterPro" id="IPR036875">
    <property type="entry name" value="Znf_CCHC_sf"/>
</dbReference>
<dbReference type="Gene3D" id="4.10.60.10">
    <property type="entry name" value="Zinc finger, CCHC-type"/>
    <property type="match status" value="1"/>
</dbReference>
<dbReference type="GO" id="GO:0008270">
    <property type="term" value="F:zinc ion binding"/>
    <property type="evidence" value="ECO:0007669"/>
    <property type="project" value="UniProtKB-KW"/>
</dbReference>
<dbReference type="InterPro" id="IPR021109">
    <property type="entry name" value="Peptidase_aspartic_dom_sf"/>
</dbReference>
<feature type="region of interest" description="Disordered" evidence="2">
    <location>
        <begin position="1"/>
        <end position="25"/>
    </location>
</feature>
<feature type="non-terminal residue" evidence="4">
    <location>
        <position position="475"/>
    </location>
</feature>
<gene>
    <name evidence="4" type="ORF">g.48051</name>
</gene>
<sequence>MRPKSAMESARSTWETRSAASDTPARSFGFGGSLSGLSGEHAPIMNNYRNEGDRSFMSSLQNLMDNQNQNLALILKEVVGPNSRRLNLPIFNPDVHGSNARAWSSTVELILSENMLSNSELILALSGALKGSSSQWLSQVTFPGITWPIFKQLFITEYDEVDTPAAMIYNLLNEQPKPHENYVSFGMRMLNVISARWNNLTMDEISISFVLAHLAKIDGRIRRVAFNTNINTREQLLKELNYISQTSNNKRPLESTSRQFDSNKRFKSNDQANLSPNTSVFEGERCKICRKLGHRTSACWWKEPAPFKTGSLQGSKQQLNPAIRSNSYRRDHQGDLAKCYTCGDTSHFANKCPNRGPKAGASSFQPKEKASRYVNLCEKNPSGSLTHQGEVHSFYFDSGSECSLMKIGVKSKFNGPIFQIPVELSGIGHGKITSTSQLVIDVVINDMELNICFHLVPDYAIPYDLIIGRDILSMG</sequence>
<dbReference type="SUPFAM" id="SSF57756">
    <property type="entry name" value="Retrovirus zinc finger-like domains"/>
    <property type="match status" value="1"/>
</dbReference>
<evidence type="ECO:0000313" key="4">
    <source>
        <dbReference type="EMBL" id="JAQ03617.1"/>
    </source>
</evidence>
<dbReference type="GO" id="GO:0003676">
    <property type="term" value="F:nucleic acid binding"/>
    <property type="evidence" value="ECO:0007669"/>
    <property type="project" value="InterPro"/>
</dbReference>
<keyword evidence="1" id="KW-0479">Metal-binding</keyword>
<dbReference type="PROSITE" id="PS50158">
    <property type="entry name" value="ZF_CCHC"/>
    <property type="match status" value="1"/>
</dbReference>
<feature type="region of interest" description="Disordered" evidence="2">
    <location>
        <begin position="248"/>
        <end position="274"/>
    </location>
</feature>
<keyword evidence="1" id="KW-0862">Zinc</keyword>
<evidence type="ECO:0000259" key="3">
    <source>
        <dbReference type="PROSITE" id="PS50158"/>
    </source>
</evidence>
<dbReference type="EMBL" id="GDHC01015012">
    <property type="protein sequence ID" value="JAQ03617.1"/>
    <property type="molecule type" value="Transcribed_RNA"/>
</dbReference>
<evidence type="ECO:0000256" key="1">
    <source>
        <dbReference type="PROSITE-ProRule" id="PRU00047"/>
    </source>
</evidence>
<reference evidence="4" key="1">
    <citation type="journal article" date="2016" name="Gigascience">
        <title>De novo construction of an expanded transcriptome assembly for the western tarnished plant bug, Lygus hesperus.</title>
        <authorList>
            <person name="Tassone E.E."/>
            <person name="Geib S.M."/>
            <person name="Hall B."/>
            <person name="Fabrick J.A."/>
            <person name="Brent C.S."/>
            <person name="Hull J.J."/>
        </authorList>
    </citation>
    <scope>NUCLEOTIDE SEQUENCE</scope>
</reference>
<feature type="compositionally biased region" description="Polar residues" evidence="2">
    <location>
        <begin position="248"/>
        <end position="260"/>
    </location>
</feature>
<evidence type="ECO:0000256" key="2">
    <source>
        <dbReference type="SAM" id="MobiDB-lite"/>
    </source>
</evidence>
<proteinExistence type="predicted"/>
<feature type="compositionally biased region" description="Polar residues" evidence="2">
    <location>
        <begin position="10"/>
        <end position="21"/>
    </location>
</feature>
<keyword evidence="1" id="KW-0863">Zinc-finger</keyword>
<dbReference type="InterPro" id="IPR001878">
    <property type="entry name" value="Znf_CCHC"/>
</dbReference>
<dbReference type="AlphaFoldDB" id="A0A146L933"/>
<accession>A0A146L933</accession>
<protein>
    <recommendedName>
        <fullName evidence="3">CCHC-type domain-containing protein</fullName>
    </recommendedName>
</protein>
<organism evidence="4">
    <name type="scientific">Lygus hesperus</name>
    <name type="common">Western plant bug</name>
    <dbReference type="NCBI Taxonomy" id="30085"/>
    <lineage>
        <taxon>Eukaryota</taxon>
        <taxon>Metazoa</taxon>
        <taxon>Ecdysozoa</taxon>
        <taxon>Arthropoda</taxon>
        <taxon>Hexapoda</taxon>
        <taxon>Insecta</taxon>
        <taxon>Pterygota</taxon>
        <taxon>Neoptera</taxon>
        <taxon>Paraneoptera</taxon>
        <taxon>Hemiptera</taxon>
        <taxon>Heteroptera</taxon>
        <taxon>Panheteroptera</taxon>
        <taxon>Cimicomorpha</taxon>
        <taxon>Miridae</taxon>
        <taxon>Mirini</taxon>
        <taxon>Lygus</taxon>
    </lineage>
</organism>
<dbReference type="SUPFAM" id="SSF50630">
    <property type="entry name" value="Acid proteases"/>
    <property type="match status" value="1"/>
</dbReference>
<name>A0A146L933_LYGHE</name>